<evidence type="ECO:0000256" key="1">
    <source>
        <dbReference type="SAM" id="SignalP"/>
    </source>
</evidence>
<feature type="chain" id="PRO_5004848498" description="ABC transporter" evidence="1">
    <location>
        <begin position="22"/>
        <end position="342"/>
    </location>
</feature>
<sequence length="342" mass="38938">MGKKFAIICLFCLLATMVACSQDSGGEDEGQVNENGDHFNAEGLPVVDEKITLNFVSPKAPLAPDYNEMEIIQTLEEMTNVHIEWNNIPGEGYEERKNLMFASDELPDAFYNADFTDYEIVRYGRSGQIIPLEDLIEEYAPNLMEIFEKRPELRSMVTAPDGHIYSLPRAEEMGLAAVPNFTSINKAWLDKLELDVPTTLDEYGDVLRAFRDQDPNESGKDDVIPLSYMHNFWTGNFGDMFAAFGVPDNTEHRIVRDGEVIFTAVQPEYKEAIEYYHGWVEEGLIDSESYIQDISQYFAKGKTEPPSLGSYIWWETEEIVGPEHADDYVLLPPLEGRMVIKW</sequence>
<evidence type="ECO:0000313" key="2">
    <source>
        <dbReference type="EMBL" id="GAE28794.1"/>
    </source>
</evidence>
<dbReference type="Gene3D" id="3.40.190.10">
    <property type="entry name" value="Periplasmic binding protein-like II"/>
    <property type="match status" value="2"/>
</dbReference>
<protein>
    <recommendedName>
        <fullName evidence="4">ABC transporter</fullName>
    </recommendedName>
</protein>
<dbReference type="PANTHER" id="PTHR43649:SF12">
    <property type="entry name" value="DIACETYLCHITOBIOSE BINDING PROTEIN DASA"/>
    <property type="match status" value="1"/>
</dbReference>
<evidence type="ECO:0008006" key="4">
    <source>
        <dbReference type="Google" id="ProtNLM"/>
    </source>
</evidence>
<dbReference type="Proteomes" id="UP000018895">
    <property type="component" value="Unassembled WGS sequence"/>
</dbReference>
<dbReference type="AlphaFoldDB" id="W4QBL4"/>
<feature type="signal peptide" evidence="1">
    <location>
        <begin position="1"/>
        <end position="21"/>
    </location>
</feature>
<name>W4QBL4_9BACI</name>
<dbReference type="PROSITE" id="PS51257">
    <property type="entry name" value="PROKAR_LIPOPROTEIN"/>
    <property type="match status" value="1"/>
</dbReference>
<dbReference type="Pfam" id="PF01547">
    <property type="entry name" value="SBP_bac_1"/>
    <property type="match status" value="1"/>
</dbReference>
<keyword evidence="3" id="KW-1185">Reference proteome</keyword>
<organism evidence="2 3">
    <name type="scientific">Halalkalibacter hemicellulosilyticusJCM 9152</name>
    <dbReference type="NCBI Taxonomy" id="1236971"/>
    <lineage>
        <taxon>Bacteria</taxon>
        <taxon>Bacillati</taxon>
        <taxon>Bacillota</taxon>
        <taxon>Bacilli</taxon>
        <taxon>Bacillales</taxon>
        <taxon>Bacillaceae</taxon>
        <taxon>Halalkalibacter</taxon>
    </lineage>
</organism>
<dbReference type="InterPro" id="IPR006059">
    <property type="entry name" value="SBP"/>
</dbReference>
<evidence type="ECO:0000313" key="3">
    <source>
        <dbReference type="Proteomes" id="UP000018895"/>
    </source>
</evidence>
<dbReference type="EMBL" id="BAUU01000001">
    <property type="protein sequence ID" value="GAE28794.1"/>
    <property type="molecule type" value="Genomic_DNA"/>
</dbReference>
<proteinExistence type="predicted"/>
<comment type="caution">
    <text evidence="2">The sequence shown here is derived from an EMBL/GenBank/DDBJ whole genome shotgun (WGS) entry which is preliminary data.</text>
</comment>
<gene>
    <name evidence="2" type="ORF">JCM9152_128</name>
</gene>
<accession>W4QBL4</accession>
<dbReference type="STRING" id="1236971.JCM9152_128"/>
<reference evidence="2" key="1">
    <citation type="journal article" date="2014" name="Genome Announc.">
        <title>Draft Genome Sequences of Three Alkaliphilic Bacillus Strains, Bacillus wakoensis JCM 9140T, Bacillus akibai JCM 9157T, and Bacillus hemicellulosilyticus JCM 9152T.</title>
        <authorList>
            <person name="Yuki M."/>
            <person name="Oshima K."/>
            <person name="Suda W."/>
            <person name="Oshida Y."/>
            <person name="Kitamura K."/>
            <person name="Iida T."/>
            <person name="Hattori M."/>
            <person name="Ohkuma M."/>
        </authorList>
    </citation>
    <scope>NUCLEOTIDE SEQUENCE [LARGE SCALE GENOMIC DNA]</scope>
    <source>
        <strain evidence="2">JCM 9152</strain>
    </source>
</reference>
<dbReference type="PANTHER" id="PTHR43649">
    <property type="entry name" value="ARABINOSE-BINDING PROTEIN-RELATED"/>
    <property type="match status" value="1"/>
</dbReference>
<dbReference type="SUPFAM" id="SSF53850">
    <property type="entry name" value="Periplasmic binding protein-like II"/>
    <property type="match status" value="1"/>
</dbReference>
<dbReference type="InterPro" id="IPR050490">
    <property type="entry name" value="Bact_solute-bd_prot1"/>
</dbReference>
<keyword evidence="1" id="KW-0732">Signal</keyword>
<dbReference type="RefSeq" id="WP_235715581.1">
    <property type="nucleotide sequence ID" value="NZ_BAUU01000001.1"/>
</dbReference>